<dbReference type="PROSITE" id="PS51257">
    <property type="entry name" value="PROKAR_LIPOPROTEIN"/>
    <property type="match status" value="1"/>
</dbReference>
<reference evidence="1 2" key="2">
    <citation type="submission" date="2014-10" db="EMBL/GenBank/DDBJ databases">
        <title>Paracoccus sanguinis sp. nov., isolated from clinical specimens of New York State patients.</title>
        <authorList>
            <person name="Mingle L.A."/>
            <person name="Cole J.A."/>
            <person name="Lapierre P."/>
            <person name="Musser K.A."/>
        </authorList>
    </citation>
    <scope>NUCLEOTIDE SEQUENCE [LARGE SCALE GENOMIC DNA]</scope>
    <source>
        <strain evidence="1 2">5503</strain>
    </source>
</reference>
<comment type="caution">
    <text evidence="1">The sequence shown here is derived from an EMBL/GenBank/DDBJ whole genome shotgun (WGS) entry which is preliminary data.</text>
</comment>
<protein>
    <submittedName>
        <fullName evidence="1">Uncharacterized protein</fullName>
    </submittedName>
</protein>
<proteinExistence type="predicted"/>
<dbReference type="EMBL" id="JRKQ01000005">
    <property type="protein sequence ID" value="KGJ23456.1"/>
    <property type="molecule type" value="Genomic_DNA"/>
</dbReference>
<dbReference type="AlphaFoldDB" id="A0A099GL41"/>
<evidence type="ECO:0000313" key="1">
    <source>
        <dbReference type="EMBL" id="KGJ23456.1"/>
    </source>
</evidence>
<name>A0A099GL41_9RHOB</name>
<evidence type="ECO:0000313" key="2">
    <source>
        <dbReference type="Proteomes" id="UP000029858"/>
    </source>
</evidence>
<dbReference type="RefSeq" id="WP_036707109.1">
    <property type="nucleotide sequence ID" value="NZ_JRKQ01000005.1"/>
</dbReference>
<organism evidence="1 2">
    <name type="scientific">Paracoccus sanguinis</name>
    <dbReference type="NCBI Taxonomy" id="1545044"/>
    <lineage>
        <taxon>Bacteria</taxon>
        <taxon>Pseudomonadati</taxon>
        <taxon>Pseudomonadota</taxon>
        <taxon>Alphaproteobacteria</taxon>
        <taxon>Rhodobacterales</taxon>
        <taxon>Paracoccaceae</taxon>
        <taxon>Paracoccus</taxon>
    </lineage>
</organism>
<sequence length="81" mass="8661">MPSTARCSTPPPAALLIVTLWLTGCAMVGSETRAPCPPVVEYTSAEQARAADEVDELPEGAVIIRMLSDYAVLRDQARACR</sequence>
<reference evidence="1 2" key="1">
    <citation type="submission" date="2014-09" db="EMBL/GenBank/DDBJ databases">
        <authorList>
            <person name="McGinnis J.M."/>
            <person name="Wolfgang W.J."/>
        </authorList>
    </citation>
    <scope>NUCLEOTIDE SEQUENCE [LARGE SCALE GENOMIC DNA]</scope>
    <source>
        <strain evidence="1 2">5503</strain>
    </source>
</reference>
<accession>A0A099GL41</accession>
<gene>
    <name evidence="1" type="ORF">IX56_02205</name>
</gene>
<dbReference type="Proteomes" id="UP000029858">
    <property type="component" value="Unassembled WGS sequence"/>
</dbReference>